<feature type="domain" description="DUF3598" evidence="1">
    <location>
        <begin position="5"/>
        <end position="42"/>
    </location>
</feature>
<dbReference type="Gene3D" id="2.40.128.20">
    <property type="match status" value="1"/>
</dbReference>
<dbReference type="InterPro" id="IPR012674">
    <property type="entry name" value="Calycin"/>
</dbReference>
<dbReference type="EMBL" id="JACJTE010000175">
    <property type="protein sequence ID" value="MBD2566269.1"/>
    <property type="molecule type" value="Genomic_DNA"/>
</dbReference>
<comment type="caution">
    <text evidence="2">The sequence shown here is derived from an EMBL/GenBank/DDBJ whole genome shotgun (WGS) entry which is preliminary data.</text>
</comment>
<gene>
    <name evidence="2" type="ORF">H6G95_38230</name>
</gene>
<name>A0ABR8F8K3_NOSLI</name>
<reference evidence="2 3" key="1">
    <citation type="journal article" date="2020" name="ISME J.">
        <title>Comparative genomics reveals insights into cyanobacterial evolution and habitat adaptation.</title>
        <authorList>
            <person name="Chen M.Y."/>
            <person name="Teng W.K."/>
            <person name="Zhao L."/>
            <person name="Hu C.X."/>
            <person name="Zhou Y.K."/>
            <person name="Han B.P."/>
            <person name="Song L.R."/>
            <person name="Shu W.S."/>
        </authorList>
    </citation>
    <scope>NUCLEOTIDE SEQUENCE [LARGE SCALE GENOMIC DNA]</scope>
    <source>
        <strain evidence="2 3">FACHB-391</strain>
    </source>
</reference>
<evidence type="ECO:0000313" key="3">
    <source>
        <dbReference type="Proteomes" id="UP000604661"/>
    </source>
</evidence>
<dbReference type="Pfam" id="PF12204">
    <property type="entry name" value="DUF3598_N"/>
    <property type="match status" value="1"/>
</dbReference>
<accession>A0ABR8F8K3</accession>
<dbReference type="InterPro" id="IPR022017">
    <property type="entry name" value="BFA1-like_DUF3598"/>
</dbReference>
<proteinExistence type="predicted"/>
<keyword evidence="3" id="KW-1185">Reference proteome</keyword>
<evidence type="ECO:0000313" key="2">
    <source>
        <dbReference type="EMBL" id="MBD2566269.1"/>
    </source>
</evidence>
<dbReference type="Proteomes" id="UP000604661">
    <property type="component" value="Unassembled WGS sequence"/>
</dbReference>
<dbReference type="SUPFAM" id="SSF50814">
    <property type="entry name" value="Lipocalins"/>
    <property type="match status" value="1"/>
</dbReference>
<sequence length="45" mass="5627">MDVKERNWNYFTKHLLNWHGIWTRYTPVGDVKESFQSLRSFKTFY</sequence>
<protein>
    <submittedName>
        <fullName evidence="2">DUF3598 family protein</fullName>
    </submittedName>
</protein>
<organism evidence="2 3">
    <name type="scientific">Nostoc linckia FACHB-391</name>
    <dbReference type="NCBI Taxonomy" id="2692906"/>
    <lineage>
        <taxon>Bacteria</taxon>
        <taxon>Bacillati</taxon>
        <taxon>Cyanobacteriota</taxon>
        <taxon>Cyanophyceae</taxon>
        <taxon>Nostocales</taxon>
        <taxon>Nostocaceae</taxon>
        <taxon>Nostoc</taxon>
    </lineage>
</organism>
<evidence type="ECO:0000259" key="1">
    <source>
        <dbReference type="Pfam" id="PF12204"/>
    </source>
</evidence>